<protein>
    <submittedName>
        <fullName evidence="2">Pyocin activator protein PrtN</fullName>
    </submittedName>
</protein>
<evidence type="ECO:0000259" key="1">
    <source>
        <dbReference type="Pfam" id="PF12728"/>
    </source>
</evidence>
<feature type="domain" description="Helix-turn-helix" evidence="1">
    <location>
        <begin position="54"/>
        <end position="101"/>
    </location>
</feature>
<proteinExistence type="predicted"/>
<evidence type="ECO:0000313" key="2">
    <source>
        <dbReference type="EMBL" id="DAE22469.1"/>
    </source>
</evidence>
<dbReference type="InterPro" id="IPR041657">
    <property type="entry name" value="HTH_17"/>
</dbReference>
<sequence length="114" mass="13180">MAIEKFLSLLATHLRNVADNIEAGNSDMSEEEAVSLLENIRRVTDREEIMSKYEACRYLNVGRSTFDSYVRSGELPRGVRKPGFKNILFLKKDLDLFIKKKREKHNKKDSSICL</sequence>
<accession>A0A8S5QUU3</accession>
<dbReference type="Pfam" id="PF12728">
    <property type="entry name" value="HTH_17"/>
    <property type="match status" value="1"/>
</dbReference>
<dbReference type="EMBL" id="BK015733">
    <property type="protein sequence ID" value="DAE22469.1"/>
    <property type="molecule type" value="Genomic_DNA"/>
</dbReference>
<name>A0A8S5QUU3_9CAUD</name>
<reference evidence="2" key="1">
    <citation type="journal article" date="2021" name="Proc. Natl. Acad. Sci. U.S.A.">
        <title>A Catalog of Tens of Thousands of Viruses from Human Metagenomes Reveals Hidden Associations with Chronic Diseases.</title>
        <authorList>
            <person name="Tisza M.J."/>
            <person name="Buck C.B."/>
        </authorList>
    </citation>
    <scope>NUCLEOTIDE SEQUENCE</scope>
    <source>
        <strain evidence="2">CtDAq1</strain>
    </source>
</reference>
<organism evidence="2">
    <name type="scientific">CrAss-like virus sp. ctDAq1</name>
    <dbReference type="NCBI Taxonomy" id="2826822"/>
    <lineage>
        <taxon>Viruses</taxon>
        <taxon>Duplodnaviria</taxon>
        <taxon>Heunggongvirae</taxon>
        <taxon>Uroviricota</taxon>
        <taxon>Caudoviricetes</taxon>
        <taxon>Crassvirales</taxon>
    </lineage>
</organism>